<dbReference type="PROSITE" id="PS51117">
    <property type="entry name" value="LAMININ_NTER"/>
    <property type="match status" value="1"/>
</dbReference>
<gene>
    <name evidence="4" type="ORF">WN51_14547</name>
</gene>
<dbReference type="STRING" id="166423.A0A0M9A0Z0"/>
<evidence type="ECO:0000259" key="3">
    <source>
        <dbReference type="PROSITE" id="PS51117"/>
    </source>
</evidence>
<dbReference type="GO" id="GO:0007411">
    <property type="term" value="P:axon guidance"/>
    <property type="evidence" value="ECO:0007669"/>
    <property type="project" value="TreeGrafter"/>
</dbReference>
<dbReference type="PANTHER" id="PTHR10574:SF428">
    <property type="entry name" value="LAMININ SUBUNIT ALPHA-1-LIKE PROTEIN"/>
    <property type="match status" value="1"/>
</dbReference>
<dbReference type="InterPro" id="IPR050440">
    <property type="entry name" value="Laminin/Netrin_ECM"/>
</dbReference>
<dbReference type="GO" id="GO:0005201">
    <property type="term" value="F:extracellular matrix structural constituent"/>
    <property type="evidence" value="ECO:0007669"/>
    <property type="project" value="TreeGrafter"/>
</dbReference>
<dbReference type="Pfam" id="PF00055">
    <property type="entry name" value="Laminin_N"/>
    <property type="match status" value="1"/>
</dbReference>
<proteinExistence type="predicted"/>
<evidence type="ECO:0000256" key="1">
    <source>
        <dbReference type="ARBA" id="ARBA00023157"/>
    </source>
</evidence>
<organism evidence="4 5">
    <name type="scientific">Melipona quadrifasciata</name>
    <dbReference type="NCBI Taxonomy" id="166423"/>
    <lineage>
        <taxon>Eukaryota</taxon>
        <taxon>Metazoa</taxon>
        <taxon>Ecdysozoa</taxon>
        <taxon>Arthropoda</taxon>
        <taxon>Hexapoda</taxon>
        <taxon>Insecta</taxon>
        <taxon>Pterygota</taxon>
        <taxon>Neoptera</taxon>
        <taxon>Endopterygota</taxon>
        <taxon>Hymenoptera</taxon>
        <taxon>Apocrita</taxon>
        <taxon>Aculeata</taxon>
        <taxon>Apoidea</taxon>
        <taxon>Anthophila</taxon>
        <taxon>Apidae</taxon>
        <taxon>Melipona</taxon>
    </lineage>
</organism>
<dbReference type="InterPro" id="IPR008211">
    <property type="entry name" value="Laminin_N"/>
</dbReference>
<dbReference type="SMART" id="SM00136">
    <property type="entry name" value="LamNT"/>
    <property type="match status" value="1"/>
</dbReference>
<reference evidence="4 5" key="1">
    <citation type="submission" date="2015-07" db="EMBL/GenBank/DDBJ databases">
        <title>The genome of Melipona quadrifasciata.</title>
        <authorList>
            <person name="Pan H."/>
            <person name="Kapheim K."/>
        </authorList>
    </citation>
    <scope>NUCLEOTIDE SEQUENCE [LARGE SCALE GENOMIC DNA]</scope>
    <source>
        <strain evidence="4">0111107301</strain>
        <tissue evidence="4">Whole body</tissue>
    </source>
</reference>
<sequence>MSNSAMCIILHDFCVPGINYPAENSPAPQGFWQTAGCLFVQVYQIEYVIVKAANSPRPAAWILEKSIDGENFQPWQYYAPSDEECWTRYSVPPVTGKLVYIGDDDVICTSVSSRQTPMENGEYLAKITDNTSCPEFVGIFQMKNLYVEVIITAGFEKPGALNHSTTLQEFTQARYVRLRLQGLRRSGETIADKRRAFYSIKEINIGGRCLCSGHAARCRYSVQHRRRYIPDDVTKTDLKYTFLK</sequence>
<dbReference type="Proteomes" id="UP000053105">
    <property type="component" value="Unassembled WGS sequence"/>
</dbReference>
<evidence type="ECO:0000313" key="4">
    <source>
        <dbReference type="EMBL" id="KOX75125.1"/>
    </source>
</evidence>
<dbReference type="EMBL" id="KQ435773">
    <property type="protein sequence ID" value="KOX75125.1"/>
    <property type="molecule type" value="Genomic_DNA"/>
</dbReference>
<name>A0A0M9A0Z0_9HYME</name>
<dbReference type="GO" id="GO:0009887">
    <property type="term" value="P:animal organ morphogenesis"/>
    <property type="evidence" value="ECO:0007669"/>
    <property type="project" value="TreeGrafter"/>
</dbReference>
<dbReference type="AlphaFoldDB" id="A0A0M9A0Z0"/>
<evidence type="ECO:0000256" key="2">
    <source>
        <dbReference type="ARBA" id="ARBA00023292"/>
    </source>
</evidence>
<keyword evidence="2" id="KW-0424">Laminin EGF-like domain</keyword>
<keyword evidence="1" id="KW-1015">Disulfide bond</keyword>
<dbReference type="PANTHER" id="PTHR10574">
    <property type="entry name" value="NETRIN/LAMININ-RELATED"/>
    <property type="match status" value="1"/>
</dbReference>
<dbReference type="Gene3D" id="2.60.120.260">
    <property type="entry name" value="Galactose-binding domain-like"/>
    <property type="match status" value="1"/>
</dbReference>
<keyword evidence="5" id="KW-1185">Reference proteome</keyword>
<evidence type="ECO:0000313" key="5">
    <source>
        <dbReference type="Proteomes" id="UP000053105"/>
    </source>
</evidence>
<protein>
    <submittedName>
        <fullName evidence="4">Laminin subunit alpha-1</fullName>
    </submittedName>
</protein>
<dbReference type="OrthoDB" id="8545473at2759"/>
<dbReference type="GO" id="GO:0009888">
    <property type="term" value="P:tissue development"/>
    <property type="evidence" value="ECO:0007669"/>
    <property type="project" value="TreeGrafter"/>
</dbReference>
<dbReference type="GO" id="GO:0005604">
    <property type="term" value="C:basement membrane"/>
    <property type="evidence" value="ECO:0007669"/>
    <property type="project" value="TreeGrafter"/>
</dbReference>
<feature type="domain" description="Laminin N-terminal" evidence="3">
    <location>
        <begin position="1"/>
        <end position="208"/>
    </location>
</feature>
<accession>A0A0M9A0Z0</accession>